<feature type="non-terminal residue" evidence="1">
    <location>
        <position position="108"/>
    </location>
</feature>
<name>A0ACA9SLR0_9GLOM</name>
<proteinExistence type="predicted"/>
<dbReference type="EMBL" id="CAJVQC010133049">
    <property type="protein sequence ID" value="CAG8842128.1"/>
    <property type="molecule type" value="Genomic_DNA"/>
</dbReference>
<feature type="non-terminal residue" evidence="1">
    <location>
        <position position="1"/>
    </location>
</feature>
<evidence type="ECO:0000313" key="1">
    <source>
        <dbReference type="EMBL" id="CAG8842128.1"/>
    </source>
</evidence>
<sequence length="108" mass="12192">HILGINTLLVTLPSNLPALNELKSNKTNIDSLNTTAIYEQEFKEFLESTLRKLYNKSNQRTLLTHLLGLVTSDSFKEALDLNRKPNNIESSHTKAKLSGITKRVETLQ</sequence>
<comment type="caution">
    <text evidence="1">The sequence shown here is derived from an EMBL/GenBank/DDBJ whole genome shotgun (WGS) entry which is preliminary data.</text>
</comment>
<organism evidence="1 2">
    <name type="scientific">Racocetra persica</name>
    <dbReference type="NCBI Taxonomy" id="160502"/>
    <lineage>
        <taxon>Eukaryota</taxon>
        <taxon>Fungi</taxon>
        <taxon>Fungi incertae sedis</taxon>
        <taxon>Mucoromycota</taxon>
        <taxon>Glomeromycotina</taxon>
        <taxon>Glomeromycetes</taxon>
        <taxon>Diversisporales</taxon>
        <taxon>Gigasporaceae</taxon>
        <taxon>Racocetra</taxon>
    </lineage>
</organism>
<reference evidence="1" key="1">
    <citation type="submission" date="2021-06" db="EMBL/GenBank/DDBJ databases">
        <authorList>
            <person name="Kallberg Y."/>
            <person name="Tangrot J."/>
            <person name="Rosling A."/>
        </authorList>
    </citation>
    <scope>NUCLEOTIDE SEQUENCE</scope>
    <source>
        <strain evidence="1">MA461A</strain>
    </source>
</reference>
<protein>
    <submittedName>
        <fullName evidence="1">26362_t:CDS:1</fullName>
    </submittedName>
</protein>
<dbReference type="Proteomes" id="UP000789920">
    <property type="component" value="Unassembled WGS sequence"/>
</dbReference>
<accession>A0ACA9SLR0</accession>
<gene>
    <name evidence="1" type="ORF">RPERSI_LOCUS32177</name>
</gene>
<evidence type="ECO:0000313" key="2">
    <source>
        <dbReference type="Proteomes" id="UP000789920"/>
    </source>
</evidence>
<keyword evidence="2" id="KW-1185">Reference proteome</keyword>